<feature type="transmembrane region" description="Helical" evidence="1">
    <location>
        <begin position="21"/>
        <end position="44"/>
    </location>
</feature>
<protein>
    <recommendedName>
        <fullName evidence="4">DUF1275 domain protein</fullName>
    </recommendedName>
</protein>
<dbReference type="PANTHER" id="PTHR37488">
    <property type="entry name" value="DUF1275 DOMAIN-CONTAINING PROTEIN"/>
    <property type="match status" value="1"/>
</dbReference>
<keyword evidence="3" id="KW-1185">Reference proteome</keyword>
<dbReference type="AlphaFoldDB" id="A0A5N5WRR7"/>
<evidence type="ECO:0000256" key="1">
    <source>
        <dbReference type="SAM" id="Phobius"/>
    </source>
</evidence>
<proteinExistence type="predicted"/>
<dbReference type="Pfam" id="PF06912">
    <property type="entry name" value="DUF1275"/>
    <property type="match status" value="1"/>
</dbReference>
<name>A0A5N5WRR7_9EURO</name>
<dbReference type="InterPro" id="IPR010699">
    <property type="entry name" value="DUF1275"/>
</dbReference>
<keyword evidence="1" id="KW-0812">Transmembrane</keyword>
<organism evidence="2 3">
    <name type="scientific">Aspergillus leporis</name>
    <dbReference type="NCBI Taxonomy" id="41062"/>
    <lineage>
        <taxon>Eukaryota</taxon>
        <taxon>Fungi</taxon>
        <taxon>Dikarya</taxon>
        <taxon>Ascomycota</taxon>
        <taxon>Pezizomycotina</taxon>
        <taxon>Eurotiomycetes</taxon>
        <taxon>Eurotiomycetidae</taxon>
        <taxon>Eurotiales</taxon>
        <taxon>Aspergillaceae</taxon>
        <taxon>Aspergillus</taxon>
        <taxon>Aspergillus subgen. Circumdati</taxon>
    </lineage>
</organism>
<accession>A0A5N5WRR7</accession>
<dbReference type="Proteomes" id="UP000326565">
    <property type="component" value="Unassembled WGS sequence"/>
</dbReference>
<evidence type="ECO:0000313" key="3">
    <source>
        <dbReference type="Proteomes" id="UP000326565"/>
    </source>
</evidence>
<dbReference type="OrthoDB" id="5288586at2759"/>
<feature type="transmembrane region" description="Helical" evidence="1">
    <location>
        <begin position="223"/>
        <end position="244"/>
    </location>
</feature>
<gene>
    <name evidence="2" type="ORF">BDV29DRAFT_23882</name>
</gene>
<evidence type="ECO:0000313" key="2">
    <source>
        <dbReference type="EMBL" id="KAB8071029.1"/>
    </source>
</evidence>
<keyword evidence="1" id="KW-0472">Membrane</keyword>
<dbReference type="EMBL" id="ML732284">
    <property type="protein sequence ID" value="KAB8071029.1"/>
    <property type="molecule type" value="Genomic_DNA"/>
</dbReference>
<dbReference type="PANTHER" id="PTHR37488:SF7">
    <property type="entry name" value="DUF1275 DOMAIN PROTEIN"/>
    <property type="match status" value="1"/>
</dbReference>
<feature type="transmembrane region" description="Helical" evidence="1">
    <location>
        <begin position="104"/>
        <end position="132"/>
    </location>
</feature>
<feature type="transmembrane region" description="Helical" evidence="1">
    <location>
        <begin position="72"/>
        <end position="92"/>
    </location>
</feature>
<evidence type="ECO:0008006" key="4">
    <source>
        <dbReference type="Google" id="ProtNLM"/>
    </source>
</evidence>
<reference evidence="2 3" key="1">
    <citation type="submission" date="2019-04" db="EMBL/GenBank/DDBJ databases">
        <title>Friends and foes A comparative genomics study of 23 Aspergillus species from section Flavi.</title>
        <authorList>
            <consortium name="DOE Joint Genome Institute"/>
            <person name="Kjaerbolling I."/>
            <person name="Vesth T."/>
            <person name="Frisvad J.C."/>
            <person name="Nybo J.L."/>
            <person name="Theobald S."/>
            <person name="Kildgaard S."/>
            <person name="Isbrandt T."/>
            <person name="Kuo A."/>
            <person name="Sato A."/>
            <person name="Lyhne E.K."/>
            <person name="Kogle M.E."/>
            <person name="Wiebenga A."/>
            <person name="Kun R.S."/>
            <person name="Lubbers R.J."/>
            <person name="Makela M.R."/>
            <person name="Barry K."/>
            <person name="Chovatia M."/>
            <person name="Clum A."/>
            <person name="Daum C."/>
            <person name="Haridas S."/>
            <person name="He G."/>
            <person name="LaButti K."/>
            <person name="Lipzen A."/>
            <person name="Mondo S."/>
            <person name="Riley R."/>
            <person name="Salamov A."/>
            <person name="Simmons B.A."/>
            <person name="Magnuson J.K."/>
            <person name="Henrissat B."/>
            <person name="Mortensen U.H."/>
            <person name="Larsen T.O."/>
            <person name="Devries R.P."/>
            <person name="Grigoriev I.V."/>
            <person name="Machida M."/>
            <person name="Baker S.E."/>
            <person name="Andersen M.R."/>
        </authorList>
    </citation>
    <scope>NUCLEOTIDE SEQUENCE [LARGE SCALE GENOMIC DNA]</scope>
    <source>
        <strain evidence="2 3">CBS 151.66</strain>
    </source>
</reference>
<feature type="transmembrane region" description="Helical" evidence="1">
    <location>
        <begin position="200"/>
        <end position="217"/>
    </location>
</feature>
<keyword evidence="1" id="KW-1133">Transmembrane helix</keyword>
<sequence>MDDGQRKKRLTFFKAEVQPKHADILLFACCLTSGLVDSTLYNAYNTFVSMQTGNTIFVGLGASNQNPRPYGWARSLTSIGCFIIGAFIFARLNRLFGGKKRGTLILSFFLQVIMLVITACLVQSGVIAGISLNSQKSTETNWSQEVPIVLLSIQSAGQIVASRALGYNEIPTVVITSLLCDLMSDPKLFLLRNEKRDRRIIAFVLTLVGAIAGGWITKATGDIYAVLWIAAGIKLGIASAWVFWKVEFDLGS</sequence>